<dbReference type="Proteomes" id="UP001642540">
    <property type="component" value="Unassembled WGS sequence"/>
</dbReference>
<feature type="domain" description="F-box" evidence="1">
    <location>
        <begin position="62"/>
        <end position="95"/>
    </location>
</feature>
<gene>
    <name evidence="2" type="ORF">ODALV1_LOCUS20770</name>
</gene>
<organism evidence="2 3">
    <name type="scientific">Orchesella dallaii</name>
    <dbReference type="NCBI Taxonomy" id="48710"/>
    <lineage>
        <taxon>Eukaryota</taxon>
        <taxon>Metazoa</taxon>
        <taxon>Ecdysozoa</taxon>
        <taxon>Arthropoda</taxon>
        <taxon>Hexapoda</taxon>
        <taxon>Collembola</taxon>
        <taxon>Entomobryomorpha</taxon>
        <taxon>Entomobryoidea</taxon>
        <taxon>Orchesellidae</taxon>
        <taxon>Orchesellinae</taxon>
        <taxon>Orchesella</taxon>
    </lineage>
</organism>
<evidence type="ECO:0000313" key="2">
    <source>
        <dbReference type="EMBL" id="CAL8124803.1"/>
    </source>
</evidence>
<keyword evidence="3" id="KW-1185">Reference proteome</keyword>
<evidence type="ECO:0000259" key="1">
    <source>
        <dbReference type="SMART" id="SM00256"/>
    </source>
</evidence>
<comment type="caution">
    <text evidence="2">The sequence shown here is derived from an EMBL/GenBank/DDBJ whole genome shotgun (WGS) entry which is preliminary data.</text>
</comment>
<dbReference type="SMART" id="SM00256">
    <property type="entry name" value="FBOX"/>
    <property type="match status" value="2"/>
</dbReference>
<dbReference type="InterPro" id="IPR036047">
    <property type="entry name" value="F-box-like_dom_sf"/>
</dbReference>
<dbReference type="Pfam" id="PF00646">
    <property type="entry name" value="F-box"/>
    <property type="match status" value="1"/>
</dbReference>
<accession>A0ABP1RET0</accession>
<dbReference type="InterPro" id="IPR001810">
    <property type="entry name" value="F-box_dom"/>
</dbReference>
<proteinExistence type="predicted"/>
<evidence type="ECO:0000313" key="3">
    <source>
        <dbReference type="Proteomes" id="UP001642540"/>
    </source>
</evidence>
<sequence>MNGSTNGGTATYSPEQVFPMEVWGEIFRYLLPRDLESCSNATPEWRELLAPKNASFMIPLAFPTLASHLTLKDLLNCRLVCRNWRNGVDNFFQTHPVHYADVADHERNHIHCPYGFRQFRPVDLLKMESFLEENDENPRYNPFTMTRTVVYREGERQAITLDADPVENQILRVRAAFKRFLTMCGSEMWHCWMIFTDEDTTQEDIYMLTQSYLELMPNLKTLTIGVLGENFYRINLTQQSMSPQLMRLVQSHPLPVLKDLVKLNVDSVPTILEIEMLTKHSHLKKLFWKSNTNHSIQDQETPDEEREMKQLEVLRICPFTRGNMAKLNLPSLSFNLRVLDLYVQNEDLGSVFRSVSRFRQSLRYFNLQFCGDIPEEFSENLDLPLVETVKINAQFSKVRNIDFLLTCPSLKMLELATSSSVVRQRDVVLPWVSLKKVEMKYHVSPSLSKWSDRTNTSVTVNSETIIQFDGWENCMYSSNIWELLPKLEVLKVFIRSDIVEDHDESVSDMHIWWVFMTTDFQRFIYTKKQQEVFLEEERPNEDSVDSVD</sequence>
<protein>
    <recommendedName>
        <fullName evidence="1">F-box domain-containing protein</fullName>
    </recommendedName>
</protein>
<feature type="domain" description="F-box" evidence="1">
    <location>
        <begin position="18"/>
        <end position="60"/>
    </location>
</feature>
<name>A0ABP1RET0_9HEXA</name>
<reference evidence="2 3" key="1">
    <citation type="submission" date="2024-08" db="EMBL/GenBank/DDBJ databases">
        <authorList>
            <person name="Cucini C."/>
            <person name="Frati F."/>
        </authorList>
    </citation>
    <scope>NUCLEOTIDE SEQUENCE [LARGE SCALE GENOMIC DNA]</scope>
</reference>
<dbReference type="EMBL" id="CAXLJM020000068">
    <property type="protein sequence ID" value="CAL8124803.1"/>
    <property type="molecule type" value="Genomic_DNA"/>
</dbReference>
<dbReference type="SUPFAM" id="SSF81383">
    <property type="entry name" value="F-box domain"/>
    <property type="match status" value="1"/>
</dbReference>